<keyword evidence="2" id="KW-1185">Reference proteome</keyword>
<proteinExistence type="predicted"/>
<protein>
    <submittedName>
        <fullName evidence="1">Uncharacterized protein</fullName>
    </submittedName>
</protein>
<accession>A0AAV1ZMQ3</accession>
<gene>
    <name evidence="1" type="ORF">LARSCL_LOCUS6701</name>
</gene>
<dbReference type="AlphaFoldDB" id="A0AAV1ZMQ3"/>
<reference evidence="1 2" key="1">
    <citation type="submission" date="2024-04" db="EMBL/GenBank/DDBJ databases">
        <authorList>
            <person name="Rising A."/>
            <person name="Reimegard J."/>
            <person name="Sonavane S."/>
            <person name="Akerstrom W."/>
            <person name="Nylinder S."/>
            <person name="Hedman E."/>
            <person name="Kallberg Y."/>
        </authorList>
    </citation>
    <scope>NUCLEOTIDE SEQUENCE [LARGE SCALE GENOMIC DNA]</scope>
</reference>
<evidence type="ECO:0000313" key="1">
    <source>
        <dbReference type="EMBL" id="CAL1273001.1"/>
    </source>
</evidence>
<evidence type="ECO:0000313" key="2">
    <source>
        <dbReference type="Proteomes" id="UP001497382"/>
    </source>
</evidence>
<name>A0AAV1ZMQ3_9ARAC</name>
<sequence>MPEGIVNLINFIIAAIEKYKRNWVQSCHIMESIIFSRIWNSFS</sequence>
<organism evidence="1 2">
    <name type="scientific">Larinioides sclopetarius</name>
    <dbReference type="NCBI Taxonomy" id="280406"/>
    <lineage>
        <taxon>Eukaryota</taxon>
        <taxon>Metazoa</taxon>
        <taxon>Ecdysozoa</taxon>
        <taxon>Arthropoda</taxon>
        <taxon>Chelicerata</taxon>
        <taxon>Arachnida</taxon>
        <taxon>Araneae</taxon>
        <taxon>Araneomorphae</taxon>
        <taxon>Entelegynae</taxon>
        <taxon>Araneoidea</taxon>
        <taxon>Araneidae</taxon>
        <taxon>Larinioides</taxon>
    </lineage>
</organism>
<dbReference type="Proteomes" id="UP001497382">
    <property type="component" value="Unassembled WGS sequence"/>
</dbReference>
<dbReference type="EMBL" id="CAXIEN010000065">
    <property type="protein sequence ID" value="CAL1273001.1"/>
    <property type="molecule type" value="Genomic_DNA"/>
</dbReference>
<comment type="caution">
    <text evidence="1">The sequence shown here is derived from an EMBL/GenBank/DDBJ whole genome shotgun (WGS) entry which is preliminary data.</text>
</comment>